<proteinExistence type="predicted"/>
<evidence type="ECO:0000313" key="2">
    <source>
        <dbReference type="EMBL" id="KAK1414725.1"/>
    </source>
</evidence>
<evidence type="ECO:0000313" key="3">
    <source>
        <dbReference type="Proteomes" id="UP001229421"/>
    </source>
</evidence>
<dbReference type="EMBL" id="JAUHHV010000008">
    <property type="protein sequence ID" value="KAK1414725.1"/>
    <property type="molecule type" value="Genomic_DNA"/>
</dbReference>
<feature type="compositionally biased region" description="Acidic residues" evidence="1">
    <location>
        <begin position="75"/>
        <end position="100"/>
    </location>
</feature>
<dbReference type="Proteomes" id="UP001229421">
    <property type="component" value="Unassembled WGS sequence"/>
</dbReference>
<name>A0AAD8K1L4_TARER</name>
<keyword evidence="3" id="KW-1185">Reference proteome</keyword>
<sequence length="120" mass="13653">MYPRFLQLIFNEAHPAIKENGVAGGTFETDDMNVASYRKMSMGVIEDVVLFDYMRDIENNEEDISVEYYHISQDDPFDPLDLDDLLDAQNSDDSEDDDDSNKEGSDDHDSDNNDVGPNHI</sequence>
<feature type="region of interest" description="Disordered" evidence="1">
    <location>
        <begin position="75"/>
        <end position="120"/>
    </location>
</feature>
<protein>
    <submittedName>
        <fullName evidence="2">Uncharacterized protein</fullName>
    </submittedName>
</protein>
<reference evidence="2" key="1">
    <citation type="journal article" date="2023" name="bioRxiv">
        <title>Improved chromosome-level genome assembly for marigold (Tagetes erecta).</title>
        <authorList>
            <person name="Jiang F."/>
            <person name="Yuan L."/>
            <person name="Wang S."/>
            <person name="Wang H."/>
            <person name="Xu D."/>
            <person name="Wang A."/>
            <person name="Fan W."/>
        </authorList>
    </citation>
    <scope>NUCLEOTIDE SEQUENCE</scope>
    <source>
        <strain evidence="2">WSJ</strain>
        <tissue evidence="2">Leaf</tissue>
    </source>
</reference>
<accession>A0AAD8K1L4</accession>
<dbReference type="AlphaFoldDB" id="A0AAD8K1L4"/>
<evidence type="ECO:0000256" key="1">
    <source>
        <dbReference type="SAM" id="MobiDB-lite"/>
    </source>
</evidence>
<feature type="compositionally biased region" description="Basic and acidic residues" evidence="1">
    <location>
        <begin position="101"/>
        <end position="111"/>
    </location>
</feature>
<gene>
    <name evidence="2" type="ORF">QVD17_30476</name>
</gene>
<comment type="caution">
    <text evidence="2">The sequence shown here is derived from an EMBL/GenBank/DDBJ whole genome shotgun (WGS) entry which is preliminary data.</text>
</comment>
<organism evidence="2 3">
    <name type="scientific">Tagetes erecta</name>
    <name type="common">African marigold</name>
    <dbReference type="NCBI Taxonomy" id="13708"/>
    <lineage>
        <taxon>Eukaryota</taxon>
        <taxon>Viridiplantae</taxon>
        <taxon>Streptophyta</taxon>
        <taxon>Embryophyta</taxon>
        <taxon>Tracheophyta</taxon>
        <taxon>Spermatophyta</taxon>
        <taxon>Magnoliopsida</taxon>
        <taxon>eudicotyledons</taxon>
        <taxon>Gunneridae</taxon>
        <taxon>Pentapetalae</taxon>
        <taxon>asterids</taxon>
        <taxon>campanulids</taxon>
        <taxon>Asterales</taxon>
        <taxon>Asteraceae</taxon>
        <taxon>Asteroideae</taxon>
        <taxon>Heliantheae alliance</taxon>
        <taxon>Tageteae</taxon>
        <taxon>Tagetes</taxon>
    </lineage>
</organism>